<dbReference type="InterPro" id="IPR004147">
    <property type="entry name" value="ABC1_dom"/>
</dbReference>
<dbReference type="PANTHER" id="PTHR10566">
    <property type="entry name" value="CHAPERONE-ACTIVITY OF BC1 COMPLEX CABC1 -RELATED"/>
    <property type="match status" value="1"/>
</dbReference>
<dbReference type="AlphaFoldDB" id="A0A9D4UH18"/>
<dbReference type="PROSITE" id="PS50011">
    <property type="entry name" value="PROTEIN_KINASE_DOM"/>
    <property type="match status" value="1"/>
</dbReference>
<feature type="domain" description="Protein kinase" evidence="2">
    <location>
        <begin position="347"/>
        <end position="678"/>
    </location>
</feature>
<accession>A0A9D4UH18</accession>
<organism evidence="3 4">
    <name type="scientific">Adiantum capillus-veneris</name>
    <name type="common">Maidenhair fern</name>
    <dbReference type="NCBI Taxonomy" id="13818"/>
    <lineage>
        <taxon>Eukaryota</taxon>
        <taxon>Viridiplantae</taxon>
        <taxon>Streptophyta</taxon>
        <taxon>Embryophyta</taxon>
        <taxon>Tracheophyta</taxon>
        <taxon>Polypodiopsida</taxon>
        <taxon>Polypodiidae</taxon>
        <taxon>Polypodiales</taxon>
        <taxon>Pteridineae</taxon>
        <taxon>Pteridaceae</taxon>
        <taxon>Vittarioideae</taxon>
        <taxon>Adiantum</taxon>
    </lineage>
</organism>
<comment type="similarity">
    <text evidence="1">Belongs to the protein kinase superfamily. ADCK protein kinase family.</text>
</comment>
<dbReference type="InterPro" id="IPR000719">
    <property type="entry name" value="Prot_kinase_dom"/>
</dbReference>
<reference evidence="3" key="1">
    <citation type="submission" date="2021-01" db="EMBL/GenBank/DDBJ databases">
        <title>Adiantum capillus-veneris genome.</title>
        <authorList>
            <person name="Fang Y."/>
            <person name="Liao Q."/>
        </authorList>
    </citation>
    <scope>NUCLEOTIDE SEQUENCE</scope>
    <source>
        <strain evidence="3">H3</strain>
        <tissue evidence="3">Leaf</tissue>
    </source>
</reference>
<evidence type="ECO:0000256" key="1">
    <source>
        <dbReference type="ARBA" id="ARBA00009670"/>
    </source>
</evidence>
<dbReference type="GO" id="GO:0004672">
    <property type="term" value="F:protein kinase activity"/>
    <property type="evidence" value="ECO:0007669"/>
    <property type="project" value="InterPro"/>
</dbReference>
<protein>
    <recommendedName>
        <fullName evidence="2">Protein kinase domain-containing protein</fullName>
    </recommendedName>
</protein>
<sequence>MGNPCISYNALSSKTVTASKHTENVCLSSKLSPPSKDVQLLKHRNFLPHKSSKAGNHKIKKNPSTTVVNSLHFDTISNLAGAILPESGFRLATPSLHSIATNLRESIPSLSSLATNIAGGQDSLFNHVSEAFHNFTDHFLHTLAAGLIEPSHIAFLSSPTVSAASIFVTLTTSAIALKSLNKEENSALSLSNLSALKERLLKLQSTVSKVHPQSDAEDAEEALPLHYDTEAISEYYTKRPLLVLSRACFVLLECSIVLVNILMDNALGKAKQNESLRASQLVNLITRLGPTAVKVGQALSIRPDLLSPTYLEELQKLQDCVPPFSSEEAKRMVFEGLGIPIEDVYSQFSEEPIAAASLGQVYKAKLRDTEETVAVKVQRPDVLSNICLDLFIVRALAMGWQRLPNRDSSDLLSFIDHWASHFFQELDYIQEAKNMEEFSKNMRSLPNVIVPKAITQHTSRKVLTTTWISGEKLSDSKEADIPQLVSVALNCYLIQLLESGFLHADPHPGNLLRTTDGRLCVLDFGLMIQVTEEQRYALIDYISHLMNSDYEKVADDLIKLGFLPPHLVHDELATKILPQLSRVLSQLVKGGGLQQMDIQQIIADLAQMASQYSIVIPPYFAMILRAFSILEGIGLKNNPNYVIIDECYPYICKRLLTDDSPRARTALKYFLYGKRAQLDAHRVEAILKGFQNFRKTMSPTNMSRGSRSLDPTSQQILESVLAPEGSFLQELLLAEVVRIVDALSREAVFELWNTFVGFALPLSRYIPLPLSIPITGFFGISPTYSLSEEDQEALTLVRRLGRLLGSEMNRQTVTEMTTTTHSITALFPEFAGGMATASARFWFMLLHRKALRFADDLDGRNSLMYWNMDPAASARKCEKPELHRTSIEKQLAEAGTIALPSNKSFKGDAGSCLS</sequence>
<dbReference type="Gene3D" id="1.10.510.10">
    <property type="entry name" value="Transferase(Phosphotransferase) domain 1"/>
    <property type="match status" value="1"/>
</dbReference>
<evidence type="ECO:0000313" key="3">
    <source>
        <dbReference type="EMBL" id="KAI5067323.1"/>
    </source>
</evidence>
<evidence type="ECO:0000313" key="4">
    <source>
        <dbReference type="Proteomes" id="UP000886520"/>
    </source>
</evidence>
<dbReference type="InterPro" id="IPR050154">
    <property type="entry name" value="UbiB_kinase"/>
</dbReference>
<gene>
    <name evidence="3" type="ORF">GOP47_0017851</name>
</gene>
<dbReference type="PANTHER" id="PTHR10566:SF118">
    <property type="entry name" value="PROTEIN KINASE DOMAIN-CONTAINING PROTEIN"/>
    <property type="match status" value="1"/>
</dbReference>
<proteinExistence type="inferred from homology"/>
<dbReference type="OrthoDB" id="427480at2759"/>
<evidence type="ECO:0000259" key="2">
    <source>
        <dbReference type="PROSITE" id="PS50011"/>
    </source>
</evidence>
<dbReference type="InterPro" id="IPR011009">
    <property type="entry name" value="Kinase-like_dom_sf"/>
</dbReference>
<keyword evidence="4" id="KW-1185">Reference proteome</keyword>
<dbReference type="Pfam" id="PF03109">
    <property type="entry name" value="ABC1"/>
    <property type="match status" value="1"/>
</dbReference>
<dbReference type="GO" id="GO:0005524">
    <property type="term" value="F:ATP binding"/>
    <property type="evidence" value="ECO:0007669"/>
    <property type="project" value="InterPro"/>
</dbReference>
<dbReference type="CDD" id="cd05121">
    <property type="entry name" value="ABC1_ADCK3-like"/>
    <property type="match status" value="1"/>
</dbReference>
<dbReference type="EMBL" id="JABFUD020000017">
    <property type="protein sequence ID" value="KAI5067323.1"/>
    <property type="molecule type" value="Genomic_DNA"/>
</dbReference>
<name>A0A9D4UH18_ADICA</name>
<dbReference type="SUPFAM" id="SSF56112">
    <property type="entry name" value="Protein kinase-like (PK-like)"/>
    <property type="match status" value="1"/>
</dbReference>
<comment type="caution">
    <text evidence="3">The sequence shown here is derived from an EMBL/GenBank/DDBJ whole genome shotgun (WGS) entry which is preliminary data.</text>
</comment>
<dbReference type="Proteomes" id="UP000886520">
    <property type="component" value="Chromosome 17"/>
</dbReference>